<dbReference type="Pfam" id="PF01541">
    <property type="entry name" value="GIY-YIG"/>
    <property type="match status" value="1"/>
</dbReference>
<organism evidence="3 4">
    <name type="scientific">Xenopus laevis</name>
    <name type="common">African clawed frog</name>
    <dbReference type="NCBI Taxonomy" id="8355"/>
    <lineage>
        <taxon>Eukaryota</taxon>
        <taxon>Metazoa</taxon>
        <taxon>Chordata</taxon>
        <taxon>Craniata</taxon>
        <taxon>Vertebrata</taxon>
        <taxon>Euteleostomi</taxon>
        <taxon>Amphibia</taxon>
        <taxon>Batrachia</taxon>
        <taxon>Anura</taxon>
        <taxon>Pipoidea</taxon>
        <taxon>Pipidae</taxon>
        <taxon>Xenopodinae</taxon>
        <taxon>Xenopus</taxon>
        <taxon>Xenopus</taxon>
    </lineage>
</organism>
<dbReference type="SUPFAM" id="SSF82771">
    <property type="entry name" value="GIY-YIG endonuclease"/>
    <property type="match status" value="1"/>
</dbReference>
<dbReference type="InterPro" id="IPR035901">
    <property type="entry name" value="GIY-YIG_endonuc_sf"/>
</dbReference>
<proteinExistence type="predicted"/>
<evidence type="ECO:0008006" key="5">
    <source>
        <dbReference type="Google" id="ProtNLM"/>
    </source>
</evidence>
<dbReference type="PANTHER" id="PTHR21301:SF13">
    <property type="match status" value="1"/>
</dbReference>
<protein>
    <recommendedName>
        <fullName evidence="5">GIY-YIG domain-containing protein</fullName>
    </recommendedName>
</protein>
<dbReference type="Gene3D" id="3.40.1440.10">
    <property type="entry name" value="GIY-YIG endonuclease"/>
    <property type="match status" value="1"/>
</dbReference>
<evidence type="ECO:0000259" key="2">
    <source>
        <dbReference type="Pfam" id="PF26215"/>
    </source>
</evidence>
<feature type="domain" description="Helix-turn-helix" evidence="2">
    <location>
        <begin position="117"/>
        <end position="168"/>
    </location>
</feature>
<dbReference type="Proteomes" id="UP000694892">
    <property type="component" value="Chromosome 3L"/>
</dbReference>
<accession>A0A974HS47</accession>
<feature type="domain" description="GIY-YIG" evidence="1">
    <location>
        <begin position="326"/>
        <end position="367"/>
    </location>
</feature>
<evidence type="ECO:0000313" key="4">
    <source>
        <dbReference type="Proteomes" id="UP000694892"/>
    </source>
</evidence>
<dbReference type="EMBL" id="CM004470">
    <property type="protein sequence ID" value="OCT88249.1"/>
    <property type="molecule type" value="Genomic_DNA"/>
</dbReference>
<gene>
    <name evidence="3" type="ORF">XELAEV_18016880mg</name>
</gene>
<evidence type="ECO:0000313" key="3">
    <source>
        <dbReference type="EMBL" id="OCT88249.1"/>
    </source>
</evidence>
<dbReference type="AlphaFoldDB" id="A0A974HS47"/>
<reference evidence="4" key="1">
    <citation type="journal article" date="2016" name="Nature">
        <title>Genome evolution in the allotetraploid frog Xenopus laevis.</title>
        <authorList>
            <person name="Session A.M."/>
            <person name="Uno Y."/>
            <person name="Kwon T."/>
            <person name="Chapman J.A."/>
            <person name="Toyoda A."/>
            <person name="Takahashi S."/>
            <person name="Fukui A."/>
            <person name="Hikosaka A."/>
            <person name="Suzuki A."/>
            <person name="Kondo M."/>
            <person name="van Heeringen S.J."/>
            <person name="Quigley I."/>
            <person name="Heinz S."/>
            <person name="Ogino H."/>
            <person name="Ochi H."/>
            <person name="Hellsten U."/>
            <person name="Lyons J.B."/>
            <person name="Simakov O."/>
            <person name="Putnam N."/>
            <person name="Stites J."/>
            <person name="Kuroki Y."/>
            <person name="Tanaka T."/>
            <person name="Michiue T."/>
            <person name="Watanabe M."/>
            <person name="Bogdanovic O."/>
            <person name="Lister R."/>
            <person name="Georgiou G."/>
            <person name="Paranjpe S.S."/>
            <person name="van Kruijsbergen I."/>
            <person name="Shu S."/>
            <person name="Carlson J."/>
            <person name="Kinoshita T."/>
            <person name="Ohta Y."/>
            <person name="Mawaribuchi S."/>
            <person name="Jenkins J."/>
            <person name="Grimwood J."/>
            <person name="Schmutz J."/>
            <person name="Mitros T."/>
            <person name="Mozaffari S.V."/>
            <person name="Suzuki Y."/>
            <person name="Haramoto Y."/>
            <person name="Yamamoto T.S."/>
            <person name="Takagi C."/>
            <person name="Heald R."/>
            <person name="Miller K."/>
            <person name="Haudenschild C."/>
            <person name="Kitzman J."/>
            <person name="Nakayama T."/>
            <person name="Izutsu Y."/>
            <person name="Robert J."/>
            <person name="Fortriede J."/>
            <person name="Burns K."/>
            <person name="Lotay V."/>
            <person name="Karimi K."/>
            <person name="Yasuoka Y."/>
            <person name="Dichmann D.S."/>
            <person name="Flajnik M.F."/>
            <person name="Houston D.W."/>
            <person name="Shendure J."/>
            <person name="DuPasquier L."/>
            <person name="Vize P.D."/>
            <person name="Zorn A.M."/>
            <person name="Ito M."/>
            <person name="Marcotte E.M."/>
            <person name="Wallingford J.B."/>
            <person name="Ito Y."/>
            <person name="Asashima M."/>
            <person name="Ueno N."/>
            <person name="Matsuda Y."/>
            <person name="Veenstra G.J."/>
            <person name="Fujiyama A."/>
            <person name="Harland R.M."/>
            <person name="Taira M."/>
            <person name="Rokhsar D.S."/>
        </authorList>
    </citation>
    <scope>NUCLEOTIDE SEQUENCE [LARGE SCALE GENOMIC DNA]</scope>
    <source>
        <strain evidence="4">J</strain>
    </source>
</reference>
<name>A0A974HS47_XENLA</name>
<dbReference type="PANTHER" id="PTHR21301">
    <property type="entry name" value="REVERSE TRANSCRIPTASE"/>
    <property type="match status" value="1"/>
</dbReference>
<dbReference type="CDD" id="cd10442">
    <property type="entry name" value="GIY-YIG_PLEs"/>
    <property type="match status" value="1"/>
</dbReference>
<sequence>MCCGGGLASGVVFKKEFILEAILYLLTHNFFMFGDTFYLQVRGTAMGARFAPTYANLFMGWWEETHVLEGENPLLELVILYRRFIDDLLFVWAGDGELFNRFIGGLNNEALNLKFTADSCHLKHFNMGIPKGQFLRLRRNCSTEEKYIEESCKLRDRFICKGYDMRTLQSAFLSALNMERRDLIMGSRNKKLRDQRQVGKAADVIPHKQEQKVTMSMTYSAQYNQIRSIFLRHLPVLYGDKMFKKILEPGVRVVARKAPTLGMALAPSLFKPETKPKTWLHSQEMYGCGSKRCLTCGVIQVSNVFECSVTSEIFQIRNYINCNTRGVVYLITCKKCRIQYVGCTIRSLKCRIREHLNTIKSGSDTTPVSRHFKSCNNGDLRFVSVQGIERVILGPRGGDLQARLLKAEAKWIFKMCTRQPRGLNSIFDISCFF</sequence>
<evidence type="ECO:0000259" key="1">
    <source>
        <dbReference type="Pfam" id="PF01541"/>
    </source>
</evidence>
<dbReference type="InterPro" id="IPR058912">
    <property type="entry name" value="HTH_animal"/>
</dbReference>
<dbReference type="InterPro" id="IPR000305">
    <property type="entry name" value="GIY-YIG_endonuc"/>
</dbReference>
<dbReference type="Pfam" id="PF26215">
    <property type="entry name" value="HTH_animal"/>
    <property type="match status" value="1"/>
</dbReference>